<evidence type="ECO:0000256" key="3">
    <source>
        <dbReference type="ARBA" id="ARBA00022741"/>
    </source>
</evidence>
<dbReference type="GO" id="GO:0005524">
    <property type="term" value="F:ATP binding"/>
    <property type="evidence" value="ECO:0007669"/>
    <property type="project" value="UniProtKB-KW"/>
</dbReference>
<dbReference type="Proteomes" id="UP000034805">
    <property type="component" value="Unassembled WGS sequence"/>
</dbReference>
<dbReference type="Pfam" id="PF00619">
    <property type="entry name" value="CARD"/>
    <property type="match status" value="1"/>
</dbReference>
<evidence type="ECO:0000256" key="2">
    <source>
        <dbReference type="ARBA" id="ARBA00022737"/>
    </source>
</evidence>
<dbReference type="InterPro" id="IPR041075">
    <property type="entry name" value="NOD1/2_WH"/>
</dbReference>
<organism evidence="6 7">
    <name type="scientific">Scleropages formosus</name>
    <name type="common">Asian bonytongue</name>
    <name type="synonym">Osteoglossum formosum</name>
    <dbReference type="NCBI Taxonomy" id="113540"/>
    <lineage>
        <taxon>Eukaryota</taxon>
        <taxon>Metazoa</taxon>
        <taxon>Chordata</taxon>
        <taxon>Craniata</taxon>
        <taxon>Vertebrata</taxon>
        <taxon>Euteleostomi</taxon>
        <taxon>Actinopterygii</taxon>
        <taxon>Neopterygii</taxon>
        <taxon>Teleostei</taxon>
        <taxon>Osteoglossocephala</taxon>
        <taxon>Osteoglossomorpha</taxon>
        <taxon>Osteoglossiformes</taxon>
        <taxon>Osteoglossidae</taxon>
        <taxon>Scleropages</taxon>
    </lineage>
</organism>
<dbReference type="SUPFAM" id="SSF47986">
    <property type="entry name" value="DEATH domain"/>
    <property type="match status" value="1"/>
</dbReference>
<dbReference type="PROSITE" id="PS50209">
    <property type="entry name" value="CARD"/>
    <property type="match status" value="1"/>
</dbReference>
<comment type="caution">
    <text evidence="6">The sequence shown here is derived from an EMBL/GenBank/DDBJ whole genome shotgun (WGS) entry which is preliminary data.</text>
</comment>
<evidence type="ECO:0000259" key="5">
    <source>
        <dbReference type="PROSITE" id="PS50209"/>
    </source>
</evidence>
<keyword evidence="1" id="KW-0433">Leucine-rich repeat</keyword>
<sequence length="246" mass="28353">MPITDELLHSNMIHKETYSKLRSVGNSQDKTRELYIALDSGGESVKSTFYTLLKKNCPHLVMDSASTDDTPAAVSQIPGEYIDQVTEIRGFSDPQKEEYFRKRFSDQDHLSQEDIEEPPHYSSVDQPLFLSRCCEKTIMEKFTRFLLIQTGLMMKKYSLQTEKQMIMKLGKLAFNQLQRGNRIFYKEDLNTCGIGVTDTPVHFGLCTQIFKKKDLMVQRDMYSVMAHWGNTPLGQRRHHSVPLANT</sequence>
<evidence type="ECO:0000256" key="1">
    <source>
        <dbReference type="ARBA" id="ARBA00022614"/>
    </source>
</evidence>
<dbReference type="InterPro" id="IPR011029">
    <property type="entry name" value="DEATH-like_dom_sf"/>
</dbReference>
<keyword evidence="4" id="KW-0067">ATP-binding</keyword>
<reference evidence="6 7" key="1">
    <citation type="submission" date="2015-08" db="EMBL/GenBank/DDBJ databases">
        <title>The genome of the Asian arowana (Scleropages formosus).</title>
        <authorList>
            <person name="Tan M.H."/>
            <person name="Gan H.M."/>
            <person name="Croft L.J."/>
            <person name="Austin C.M."/>
        </authorList>
    </citation>
    <scope>NUCLEOTIDE SEQUENCE [LARGE SCALE GENOMIC DNA]</scope>
    <source>
        <strain evidence="6">Aro1</strain>
    </source>
</reference>
<evidence type="ECO:0000256" key="4">
    <source>
        <dbReference type="ARBA" id="ARBA00022840"/>
    </source>
</evidence>
<dbReference type="Pfam" id="PF17779">
    <property type="entry name" value="WHD_NOD2"/>
    <property type="match status" value="1"/>
</dbReference>
<dbReference type="EMBL" id="JARO02018650">
    <property type="protein sequence ID" value="KPP56855.1"/>
    <property type="molecule type" value="Genomic_DNA"/>
</dbReference>
<dbReference type="PANTHER" id="PTHR24106">
    <property type="entry name" value="NACHT, LRR AND CARD DOMAINS-CONTAINING"/>
    <property type="match status" value="1"/>
</dbReference>
<accession>A0A0P7UAX9</accession>
<gene>
    <name evidence="6" type="ORF">Z043_125486</name>
</gene>
<dbReference type="GO" id="GO:0042981">
    <property type="term" value="P:regulation of apoptotic process"/>
    <property type="evidence" value="ECO:0007669"/>
    <property type="project" value="InterPro"/>
</dbReference>
<dbReference type="AlphaFoldDB" id="A0A0P7UAX9"/>
<proteinExistence type="predicted"/>
<keyword evidence="2" id="KW-0677">Repeat</keyword>
<feature type="non-terminal residue" evidence="6">
    <location>
        <position position="246"/>
    </location>
</feature>
<dbReference type="InterPro" id="IPR001315">
    <property type="entry name" value="CARD"/>
</dbReference>
<keyword evidence="3" id="KW-0547">Nucleotide-binding</keyword>
<name>A0A0P7UAX9_SCLFO</name>
<dbReference type="InterPro" id="IPR051261">
    <property type="entry name" value="NLR"/>
</dbReference>
<evidence type="ECO:0000313" key="7">
    <source>
        <dbReference type="Proteomes" id="UP000034805"/>
    </source>
</evidence>
<evidence type="ECO:0000313" key="6">
    <source>
        <dbReference type="EMBL" id="KPP56855.1"/>
    </source>
</evidence>
<feature type="domain" description="CARD" evidence="5">
    <location>
        <begin position="1"/>
        <end position="68"/>
    </location>
</feature>
<protein>
    <recommendedName>
        <fullName evidence="5">CARD domain-containing protein</fullName>
    </recommendedName>
</protein>
<dbReference type="Gene3D" id="1.10.533.10">
    <property type="entry name" value="Death Domain, Fas"/>
    <property type="match status" value="1"/>
</dbReference>